<reference evidence="1 2" key="1">
    <citation type="submission" date="2014-04" db="EMBL/GenBank/DDBJ databases">
        <title>Comparative genomics and transcriptomics to identify genetic mechanisms underlying the emergence of carbapenem resistant Acinetobacter baumannii (CRAb).</title>
        <authorList>
            <person name="Harris A.D."/>
            <person name="Johnson K.J."/>
            <person name="George J."/>
            <person name="Nadendla S."/>
            <person name="Daugherty S.C."/>
            <person name="Parankush S."/>
            <person name="Sadzewicz L."/>
            <person name="Tallon L."/>
            <person name="Sengamalay N."/>
            <person name="Hazen T.H."/>
            <person name="Rasko D.A."/>
        </authorList>
    </citation>
    <scope>NUCLEOTIDE SEQUENCE [LARGE SCALE GENOMIC DNA]</scope>
    <source>
        <strain evidence="1 2">1499986</strain>
    </source>
</reference>
<evidence type="ECO:0000313" key="1">
    <source>
        <dbReference type="EMBL" id="KCX99057.1"/>
    </source>
</evidence>
<dbReference type="EMBL" id="JMOA01000074">
    <property type="protein sequence ID" value="KCX99057.1"/>
    <property type="molecule type" value="Genomic_DNA"/>
</dbReference>
<dbReference type="AlphaFoldDB" id="A0A836LYU9"/>
<accession>A0A836LYU9</accession>
<dbReference type="Proteomes" id="UP000027309">
    <property type="component" value="Unassembled WGS sequence"/>
</dbReference>
<name>A0A836LYU9_ACIBA</name>
<comment type="caution">
    <text evidence="1">The sequence shown here is derived from an EMBL/GenBank/DDBJ whole genome shotgun (WGS) entry which is preliminary data.</text>
</comment>
<sequence>MVKDIKRSIRDKYKRRETGLRIVLEDFIIHANDRIDESRAGVARNSNDIKLYIQKCQELLDVLPEIKEPEFNFNLSLDDFYQTLEVPKIVIENDSNELSEELFKEFEEQNRDFFDQTEINK</sequence>
<dbReference type="RefSeq" id="WP_031960755.1">
    <property type="nucleotide sequence ID" value="NZ_JMOA01000074.1"/>
</dbReference>
<gene>
    <name evidence="1" type="ORF">J572_3672</name>
</gene>
<organism evidence="1 2">
    <name type="scientific">Acinetobacter baumannii 1499986</name>
    <dbReference type="NCBI Taxonomy" id="1310673"/>
    <lineage>
        <taxon>Bacteria</taxon>
        <taxon>Pseudomonadati</taxon>
        <taxon>Pseudomonadota</taxon>
        <taxon>Gammaproteobacteria</taxon>
        <taxon>Moraxellales</taxon>
        <taxon>Moraxellaceae</taxon>
        <taxon>Acinetobacter</taxon>
        <taxon>Acinetobacter calcoaceticus/baumannii complex</taxon>
    </lineage>
</organism>
<evidence type="ECO:0000313" key="2">
    <source>
        <dbReference type="Proteomes" id="UP000027309"/>
    </source>
</evidence>
<protein>
    <submittedName>
        <fullName evidence="1">Uncharacterized protein</fullName>
    </submittedName>
</protein>
<proteinExistence type="predicted"/>